<evidence type="ECO:0000313" key="3">
    <source>
        <dbReference type="Proteomes" id="UP000267821"/>
    </source>
</evidence>
<protein>
    <submittedName>
        <fullName evidence="2">Uncharacterized protein</fullName>
    </submittedName>
</protein>
<reference evidence="2 3" key="1">
    <citation type="journal article" date="2018" name="Nat. Ecol. Evol.">
        <title>Pezizomycetes genomes reveal the molecular basis of ectomycorrhizal truffle lifestyle.</title>
        <authorList>
            <person name="Murat C."/>
            <person name="Payen T."/>
            <person name="Noel B."/>
            <person name="Kuo A."/>
            <person name="Morin E."/>
            <person name="Chen J."/>
            <person name="Kohler A."/>
            <person name="Krizsan K."/>
            <person name="Balestrini R."/>
            <person name="Da Silva C."/>
            <person name="Montanini B."/>
            <person name="Hainaut M."/>
            <person name="Levati E."/>
            <person name="Barry K.W."/>
            <person name="Belfiori B."/>
            <person name="Cichocki N."/>
            <person name="Clum A."/>
            <person name="Dockter R.B."/>
            <person name="Fauchery L."/>
            <person name="Guy J."/>
            <person name="Iotti M."/>
            <person name="Le Tacon F."/>
            <person name="Lindquist E.A."/>
            <person name="Lipzen A."/>
            <person name="Malagnac F."/>
            <person name="Mello A."/>
            <person name="Molinier V."/>
            <person name="Miyauchi S."/>
            <person name="Poulain J."/>
            <person name="Riccioni C."/>
            <person name="Rubini A."/>
            <person name="Sitrit Y."/>
            <person name="Splivallo R."/>
            <person name="Traeger S."/>
            <person name="Wang M."/>
            <person name="Zifcakova L."/>
            <person name="Wipf D."/>
            <person name="Zambonelli A."/>
            <person name="Paolocci F."/>
            <person name="Nowrousian M."/>
            <person name="Ottonello S."/>
            <person name="Baldrian P."/>
            <person name="Spatafora J.W."/>
            <person name="Henrissat B."/>
            <person name="Nagy L.G."/>
            <person name="Aury J.M."/>
            <person name="Wincker P."/>
            <person name="Grigoriev I.V."/>
            <person name="Bonfante P."/>
            <person name="Martin F.M."/>
        </authorList>
    </citation>
    <scope>NUCLEOTIDE SEQUENCE [LARGE SCALE GENOMIC DNA]</scope>
    <source>
        <strain evidence="2 3">ATCC MYA-4762</strain>
    </source>
</reference>
<feature type="region of interest" description="Disordered" evidence="1">
    <location>
        <begin position="1"/>
        <end position="29"/>
    </location>
</feature>
<name>A0A3N4LQP5_9PEZI</name>
<dbReference type="AlphaFoldDB" id="A0A3N4LQP5"/>
<organism evidence="2 3">
    <name type="scientific">Terfezia boudieri ATCC MYA-4762</name>
    <dbReference type="NCBI Taxonomy" id="1051890"/>
    <lineage>
        <taxon>Eukaryota</taxon>
        <taxon>Fungi</taxon>
        <taxon>Dikarya</taxon>
        <taxon>Ascomycota</taxon>
        <taxon>Pezizomycotina</taxon>
        <taxon>Pezizomycetes</taxon>
        <taxon>Pezizales</taxon>
        <taxon>Pezizaceae</taxon>
        <taxon>Terfezia</taxon>
    </lineage>
</organism>
<dbReference type="EMBL" id="ML121539">
    <property type="protein sequence ID" value="RPB25166.1"/>
    <property type="molecule type" value="Genomic_DNA"/>
</dbReference>
<dbReference type="InParanoid" id="A0A3N4LQP5"/>
<evidence type="ECO:0000256" key="1">
    <source>
        <dbReference type="SAM" id="MobiDB-lite"/>
    </source>
</evidence>
<sequence length="180" mass="19177">MSALPPLIASSKLDPEEVKSSKDDTPAVADANSLPDPNYVLFGDLRSGSSGFTGIGHSSRIHVGVDKDFLILHDLGMVCAILQGWLTIGCEELMPYRLRKPAGEGTLIITTAKTLQSHAEAFSATQSALLKATTIIAATRSASNEALDNPPTGRPSLAGYEVPGTQQRQLNPHNRIMRLS</sequence>
<evidence type="ECO:0000313" key="2">
    <source>
        <dbReference type="EMBL" id="RPB25166.1"/>
    </source>
</evidence>
<feature type="compositionally biased region" description="Basic and acidic residues" evidence="1">
    <location>
        <begin position="13"/>
        <end position="25"/>
    </location>
</feature>
<gene>
    <name evidence="2" type="ORF">L211DRAFT_140217</name>
</gene>
<keyword evidence="3" id="KW-1185">Reference proteome</keyword>
<feature type="region of interest" description="Disordered" evidence="1">
    <location>
        <begin position="143"/>
        <end position="180"/>
    </location>
</feature>
<accession>A0A3N4LQP5</accession>
<dbReference type="Proteomes" id="UP000267821">
    <property type="component" value="Unassembled WGS sequence"/>
</dbReference>
<proteinExistence type="predicted"/>